<feature type="compositionally biased region" description="Basic and acidic residues" evidence="1">
    <location>
        <begin position="78"/>
        <end position="92"/>
    </location>
</feature>
<keyword evidence="3" id="KW-1185">Reference proteome</keyword>
<gene>
    <name evidence="2" type="ORF">PSEUBRA_SCAF2g02688</name>
</gene>
<evidence type="ECO:0008006" key="4">
    <source>
        <dbReference type="Google" id="ProtNLM"/>
    </source>
</evidence>
<evidence type="ECO:0000256" key="1">
    <source>
        <dbReference type="SAM" id="MobiDB-lite"/>
    </source>
</evidence>
<dbReference type="Proteomes" id="UP000019377">
    <property type="component" value="Unassembled WGS sequence"/>
</dbReference>
<dbReference type="AlphaFoldDB" id="V5GNR0"/>
<name>V5GNR0_KALBG</name>
<dbReference type="GeneID" id="27419757"/>
<reference evidence="3" key="1">
    <citation type="journal article" date="2013" name="Genome Announc.">
        <title>Draft genome sequence of Pseudozyma brasiliensis sp. nov. strain GHG001, a high producer of endo-1,4-xylanase isolated from an insect pest of sugarcane.</title>
        <authorList>
            <person name="Oliveira J.V.D.C."/>
            <person name="dos Santos R.A.C."/>
            <person name="Borges T.A."/>
            <person name="Riano-Pachon D.M."/>
            <person name="Goldman G.H."/>
        </authorList>
    </citation>
    <scope>NUCLEOTIDE SEQUENCE [LARGE SCALE GENOMIC DNA]</scope>
    <source>
        <strain evidence="3">GHG001</strain>
    </source>
</reference>
<dbReference type="OrthoDB" id="69928at2759"/>
<dbReference type="eggNOG" id="ENOG502SC47">
    <property type="taxonomic scope" value="Eukaryota"/>
</dbReference>
<dbReference type="EMBL" id="KI545862">
    <property type="protein sequence ID" value="EST07587.1"/>
    <property type="molecule type" value="Genomic_DNA"/>
</dbReference>
<proteinExistence type="predicted"/>
<dbReference type="HOGENOM" id="CLU_037983_0_0_1"/>
<protein>
    <recommendedName>
        <fullName evidence="4">PIN domain-containing protein</fullName>
    </recommendedName>
</protein>
<sequence length="369" mass="40437">MPDETTQQRTERQARLSHAMGVMFLQDKVDKLEQDVSKITYPRGVHKTRSSPIALHGATITRHDQSKPRAVTGSGVNPKEEATTGRTSDAKPKTATAIRLVDASVLIFSLRSVHNWSRDGSTCVIIPLEAINTLDLLKKGDEPINLAARKATRWLEDKIAISTQDGNAMLTEPVPGIFAQKEHFRATPAQIAKVRETTLAERQSVAHDARHDFEDASGPSTATKDLFNAAEAPRYLRELLSVCLYCHSTTEANTDFAIAIAYPPAHLHDKMLESQTATTDKPSYLNRTDGRATEAWLDAYRIPFEVVQTSKTWTGEKPSSRFRGDITGGDQGIGSSEDLLGSAHGYRGPSRGKGSPTPLAGHVHNPWLV</sequence>
<feature type="region of interest" description="Disordered" evidence="1">
    <location>
        <begin position="63"/>
        <end position="92"/>
    </location>
</feature>
<dbReference type="STRING" id="1365824.V5GNR0"/>
<feature type="region of interest" description="Disordered" evidence="1">
    <location>
        <begin position="315"/>
        <end position="360"/>
    </location>
</feature>
<accession>V5GNR0</accession>
<evidence type="ECO:0000313" key="2">
    <source>
        <dbReference type="EMBL" id="EST07587.1"/>
    </source>
</evidence>
<evidence type="ECO:0000313" key="3">
    <source>
        <dbReference type="Proteomes" id="UP000019377"/>
    </source>
</evidence>
<organism evidence="2 3">
    <name type="scientific">Kalmanozyma brasiliensis (strain GHG001)</name>
    <name type="common">Yeast</name>
    <name type="synonym">Pseudozyma brasiliensis</name>
    <dbReference type="NCBI Taxonomy" id="1365824"/>
    <lineage>
        <taxon>Eukaryota</taxon>
        <taxon>Fungi</taxon>
        <taxon>Dikarya</taxon>
        <taxon>Basidiomycota</taxon>
        <taxon>Ustilaginomycotina</taxon>
        <taxon>Ustilaginomycetes</taxon>
        <taxon>Ustilaginales</taxon>
        <taxon>Ustilaginaceae</taxon>
        <taxon>Kalmanozyma</taxon>
    </lineage>
</organism>
<dbReference type="Gene3D" id="3.40.50.1010">
    <property type="entry name" value="5'-nuclease"/>
    <property type="match status" value="1"/>
</dbReference>